<dbReference type="Pfam" id="PF02447">
    <property type="entry name" value="GntP_permease"/>
    <property type="match status" value="1"/>
</dbReference>
<keyword evidence="10" id="KW-1185">Reference proteome</keyword>
<comment type="caution">
    <text evidence="9">The sequence shown here is derived from an EMBL/GenBank/DDBJ whole genome shotgun (WGS) entry which is preliminary data.</text>
</comment>
<dbReference type="PANTHER" id="PTHR30354">
    <property type="entry name" value="GNT FAMILY GLUCONATE TRANSPORTER"/>
    <property type="match status" value="1"/>
</dbReference>
<dbReference type="Proteomes" id="UP001596267">
    <property type="component" value="Unassembled WGS sequence"/>
</dbReference>
<evidence type="ECO:0000256" key="3">
    <source>
        <dbReference type="ARBA" id="ARBA00022475"/>
    </source>
</evidence>
<feature type="transmembrane region" description="Helical" evidence="8">
    <location>
        <begin position="414"/>
        <end position="438"/>
    </location>
</feature>
<dbReference type="NCBIfam" id="TIGR00791">
    <property type="entry name" value="gntP"/>
    <property type="match status" value="1"/>
</dbReference>
<evidence type="ECO:0000313" key="9">
    <source>
        <dbReference type="EMBL" id="MFC6385861.1"/>
    </source>
</evidence>
<dbReference type="EMBL" id="JBHSTQ010000003">
    <property type="protein sequence ID" value="MFC6385861.1"/>
    <property type="molecule type" value="Genomic_DNA"/>
</dbReference>
<evidence type="ECO:0000256" key="5">
    <source>
        <dbReference type="ARBA" id="ARBA00022989"/>
    </source>
</evidence>
<gene>
    <name evidence="9" type="ORF">ACFP7A_04535</name>
</gene>
<comment type="similarity">
    <text evidence="7">Belongs to the GntP permease family.</text>
</comment>
<evidence type="ECO:0000256" key="4">
    <source>
        <dbReference type="ARBA" id="ARBA00022692"/>
    </source>
</evidence>
<evidence type="ECO:0000256" key="7">
    <source>
        <dbReference type="ARBA" id="ARBA00049663"/>
    </source>
</evidence>
<keyword evidence="2" id="KW-0813">Transport</keyword>
<evidence type="ECO:0000256" key="8">
    <source>
        <dbReference type="SAM" id="Phobius"/>
    </source>
</evidence>
<comment type="subcellular location">
    <subcellularLocation>
        <location evidence="1">Cell membrane</location>
        <topology evidence="1">Multi-pass membrane protein</topology>
    </subcellularLocation>
</comment>
<feature type="transmembrane region" description="Helical" evidence="8">
    <location>
        <begin position="325"/>
        <end position="348"/>
    </location>
</feature>
<reference evidence="10" key="1">
    <citation type="journal article" date="2019" name="Int. J. Syst. Evol. Microbiol.">
        <title>The Global Catalogue of Microorganisms (GCM) 10K type strain sequencing project: providing services to taxonomists for standard genome sequencing and annotation.</title>
        <authorList>
            <consortium name="The Broad Institute Genomics Platform"/>
            <consortium name="The Broad Institute Genome Sequencing Center for Infectious Disease"/>
            <person name="Wu L."/>
            <person name="Ma J."/>
        </authorList>
    </citation>
    <scope>NUCLEOTIDE SEQUENCE [LARGE SCALE GENOMIC DNA]</scope>
    <source>
        <strain evidence="10">CCUG 42001</strain>
    </source>
</reference>
<feature type="transmembrane region" description="Helical" evidence="8">
    <location>
        <begin position="12"/>
        <end position="37"/>
    </location>
</feature>
<evidence type="ECO:0000256" key="6">
    <source>
        <dbReference type="ARBA" id="ARBA00023136"/>
    </source>
</evidence>
<sequence>MPIVIVCIGVALLLLLMIVLKVNAFISLVLVSVVVGIMEGMAPIDAITSVKTGLGSTLGNLAMVLGFGAILGKLMADSGAAHRIAITLINRFGKKYVQWAAVLTGFIVGIALFYEVGFVILIPLAFTIAIEAGLPILYVGMPIVAALITVHGFLPPHPGPTAIASVFHANLGKTLLYGIILAIPAVIAGGPLFTKLFKMKDLHAEIPKALFNPKQFTEEEMPSFSISLFTAIVPVILMSVQALVEIFFPKSPLLSTVTFFGEPSIALLISVIIAFFTLGIFRGMKLQEVMKSVPSAITSISMILLIIGGGGALKQVIIDSGVDKYIAHIMQGSTLSPLLLTWLIAAILRISLGSATVAGLTAAGISAPLVAMTHVSPELMVIATGAGSITFSHVNDAGFWIYKEYFNLSIGKTLKTWSVMVTILSLVGLAGVLILNMFV</sequence>
<dbReference type="PANTHER" id="PTHR30354:SF22">
    <property type="entry name" value="HIGH-AFFINITY GLUCONATE TRANSPORTER"/>
    <property type="match status" value="1"/>
</dbReference>
<keyword evidence="4 8" id="KW-0812">Transmembrane</keyword>
<proteinExistence type="inferred from homology"/>
<feature type="transmembrane region" description="Helical" evidence="8">
    <location>
        <begin position="174"/>
        <end position="193"/>
    </location>
</feature>
<accession>A0ABW1WBA7</accession>
<feature type="transmembrane region" description="Helical" evidence="8">
    <location>
        <begin position="136"/>
        <end position="154"/>
    </location>
</feature>
<protein>
    <submittedName>
        <fullName evidence="9">Gluconate:H+ symporter</fullName>
    </submittedName>
</protein>
<feature type="transmembrane region" description="Helical" evidence="8">
    <location>
        <begin position="293"/>
        <end position="313"/>
    </location>
</feature>
<name>A0ABW1WBA7_9BACL</name>
<feature type="transmembrane region" description="Helical" evidence="8">
    <location>
        <begin position="224"/>
        <end position="244"/>
    </location>
</feature>
<dbReference type="RefSeq" id="WP_253052512.1">
    <property type="nucleotide sequence ID" value="NZ_JAMXWN010000002.1"/>
</dbReference>
<evidence type="ECO:0000313" key="10">
    <source>
        <dbReference type="Proteomes" id="UP001596267"/>
    </source>
</evidence>
<keyword evidence="3" id="KW-1003">Cell membrane</keyword>
<keyword evidence="5 8" id="KW-1133">Transmembrane helix</keyword>
<evidence type="ECO:0000256" key="2">
    <source>
        <dbReference type="ARBA" id="ARBA00022448"/>
    </source>
</evidence>
<keyword evidence="6 8" id="KW-0472">Membrane</keyword>
<dbReference type="PIRSF" id="PIRSF002746">
    <property type="entry name" value="Gluconate_transporter"/>
    <property type="match status" value="1"/>
</dbReference>
<organism evidence="9 10">
    <name type="scientific">Sporolactobacillus kofuensis</name>
    <dbReference type="NCBI Taxonomy" id="269672"/>
    <lineage>
        <taxon>Bacteria</taxon>
        <taxon>Bacillati</taxon>
        <taxon>Bacillota</taxon>
        <taxon>Bacilli</taxon>
        <taxon>Bacillales</taxon>
        <taxon>Sporolactobacillaceae</taxon>
        <taxon>Sporolactobacillus</taxon>
    </lineage>
</organism>
<dbReference type="InterPro" id="IPR003474">
    <property type="entry name" value="Glcn_transporter"/>
</dbReference>
<feature type="transmembrane region" description="Helical" evidence="8">
    <location>
        <begin position="355"/>
        <end position="373"/>
    </location>
</feature>
<feature type="transmembrane region" description="Helical" evidence="8">
    <location>
        <begin position="96"/>
        <end position="124"/>
    </location>
</feature>
<feature type="transmembrane region" description="Helical" evidence="8">
    <location>
        <begin position="264"/>
        <end position="281"/>
    </location>
</feature>
<evidence type="ECO:0000256" key="1">
    <source>
        <dbReference type="ARBA" id="ARBA00004651"/>
    </source>
</evidence>
<feature type="transmembrane region" description="Helical" evidence="8">
    <location>
        <begin position="58"/>
        <end position="76"/>
    </location>
</feature>